<evidence type="ECO:0000256" key="1">
    <source>
        <dbReference type="SAM" id="Phobius"/>
    </source>
</evidence>
<reference evidence="3" key="1">
    <citation type="submission" date="2015-05" db="EMBL/GenBank/DDBJ databases">
        <authorList>
            <person name="Fogelqvist Johan"/>
        </authorList>
    </citation>
    <scope>NUCLEOTIDE SEQUENCE [LARGE SCALE GENOMIC DNA]</scope>
</reference>
<keyword evidence="1" id="KW-0812">Transmembrane</keyword>
<protein>
    <submittedName>
        <fullName evidence="2">Uncharacterized protein</fullName>
    </submittedName>
</protein>
<dbReference type="EMBL" id="CVQI01021757">
    <property type="protein sequence ID" value="CRK29066.1"/>
    <property type="molecule type" value="Genomic_DNA"/>
</dbReference>
<organism evidence="2 3">
    <name type="scientific">Verticillium longisporum</name>
    <name type="common">Verticillium dahliae var. longisporum</name>
    <dbReference type="NCBI Taxonomy" id="100787"/>
    <lineage>
        <taxon>Eukaryota</taxon>
        <taxon>Fungi</taxon>
        <taxon>Dikarya</taxon>
        <taxon>Ascomycota</taxon>
        <taxon>Pezizomycotina</taxon>
        <taxon>Sordariomycetes</taxon>
        <taxon>Hypocreomycetidae</taxon>
        <taxon>Glomerellales</taxon>
        <taxon>Plectosphaerellaceae</taxon>
        <taxon>Verticillium</taxon>
    </lineage>
</organism>
<accession>A0A0G4M456</accession>
<feature type="transmembrane region" description="Helical" evidence="1">
    <location>
        <begin position="6"/>
        <end position="33"/>
    </location>
</feature>
<keyword evidence="1" id="KW-1133">Transmembrane helix</keyword>
<keyword evidence="1" id="KW-0472">Membrane</keyword>
<feature type="transmembrane region" description="Helical" evidence="1">
    <location>
        <begin position="45"/>
        <end position="67"/>
    </location>
</feature>
<dbReference type="Proteomes" id="UP000045706">
    <property type="component" value="Unassembled WGS sequence"/>
</dbReference>
<evidence type="ECO:0000313" key="2">
    <source>
        <dbReference type="EMBL" id="CRK29066.1"/>
    </source>
</evidence>
<dbReference type="AlphaFoldDB" id="A0A0G4M456"/>
<evidence type="ECO:0000313" key="3">
    <source>
        <dbReference type="Proteomes" id="UP000045706"/>
    </source>
</evidence>
<proteinExistence type="predicted"/>
<sequence length="77" mass="8025">MDQAGVILGIHNMAIAAPQIIATIGSSIIFRIWQKPRGTPGDHSISVVLALGGIAVLVSSFFVASIHENTSMPLDAT</sequence>
<name>A0A0G4M456_VERLO</name>
<feature type="non-terminal residue" evidence="2">
    <location>
        <position position="77"/>
    </location>
</feature>
<gene>
    <name evidence="2" type="ORF">BN1723_018374</name>
</gene>